<proteinExistence type="predicted"/>
<gene>
    <name evidence="1" type="ordered locus">AMEC673_08970</name>
</gene>
<reference evidence="2" key="1">
    <citation type="journal article" date="2012" name="Sci. Rep.">
        <title>Genomes of surface isolates of Alteromonas macleodii: the life of a widespread marine opportunistic copiotroph.</title>
        <authorList>
            <person name="Lopez-Perez M."/>
            <person name="Gonzaga A."/>
            <person name="Martin-Cuadrado A.B."/>
            <person name="Onyshchenko O."/>
            <person name="Ghavidel A."/>
            <person name="Ghai R."/>
            <person name="Rodriguez-Valera F."/>
        </authorList>
    </citation>
    <scope>NUCLEOTIDE SEQUENCE [LARGE SCALE GENOMIC DNA]</scope>
    <source>
        <strain evidence="2">English Channel 673</strain>
    </source>
</reference>
<evidence type="ECO:0000313" key="1">
    <source>
        <dbReference type="EMBL" id="AFT74488.1"/>
    </source>
</evidence>
<dbReference type="KEGG" id="amg:AMEC673_08970"/>
<evidence type="ECO:0000313" key="2">
    <source>
        <dbReference type="Proteomes" id="UP000006296"/>
    </source>
</evidence>
<dbReference type="Proteomes" id="UP000006296">
    <property type="component" value="Chromosome"/>
</dbReference>
<dbReference type="InterPro" id="IPR021505">
    <property type="entry name" value="Phage_B3_Orf6"/>
</dbReference>
<dbReference type="RefSeq" id="WP_014976463.1">
    <property type="nucleotide sequence ID" value="NC_018678.1"/>
</dbReference>
<accession>A0AB32ZXX2</accession>
<sequence length="230" mass="26539">MTSIDKLYQIAKPEAPTGFMEDGEGNLRRKDRIKPLEIERDKLTRELFLNAILVHDELQAFTKKLKRDVAEFVSHAMKNYDKRLGGTKGNVTLYSFDRRIKIERSRQDRLCFNENLVAAKAMIDECIKRWSKGSNKNLQAIVQGAFKTDKHGRFSAAKVLSLRQHNIQDEQWQLAMTALADAIEVDSSAEYFRIYFRLEDGTYRQLALDISDITTDTNKELKNEQTTESA</sequence>
<protein>
    <recommendedName>
        <fullName evidence="3">Sulfate transporter</fullName>
    </recommendedName>
</protein>
<dbReference type="Pfam" id="PF11363">
    <property type="entry name" value="DUF3164"/>
    <property type="match status" value="1"/>
</dbReference>
<organism evidence="1 2">
    <name type="scientific">Alteromonas macleodii (strain English Channel 673)</name>
    <dbReference type="NCBI Taxonomy" id="1004788"/>
    <lineage>
        <taxon>Bacteria</taxon>
        <taxon>Pseudomonadati</taxon>
        <taxon>Pseudomonadota</taxon>
        <taxon>Gammaproteobacteria</taxon>
        <taxon>Alteromonadales</taxon>
        <taxon>Alteromonadaceae</taxon>
        <taxon>Alteromonas/Salinimonas group</taxon>
        <taxon>Alteromonas</taxon>
    </lineage>
</organism>
<dbReference type="AlphaFoldDB" id="A0AB32ZXX2"/>
<evidence type="ECO:0008006" key="3">
    <source>
        <dbReference type="Google" id="ProtNLM"/>
    </source>
</evidence>
<name>A0AB32ZXX2_ALTME</name>
<dbReference type="EMBL" id="CP003844">
    <property type="protein sequence ID" value="AFT74488.1"/>
    <property type="molecule type" value="Genomic_DNA"/>
</dbReference>